<name>A0A165D4W0_9BASI</name>
<organism evidence="2 3">
    <name type="scientific">Calocera cornea HHB12733</name>
    <dbReference type="NCBI Taxonomy" id="1353952"/>
    <lineage>
        <taxon>Eukaryota</taxon>
        <taxon>Fungi</taxon>
        <taxon>Dikarya</taxon>
        <taxon>Basidiomycota</taxon>
        <taxon>Agaricomycotina</taxon>
        <taxon>Dacrymycetes</taxon>
        <taxon>Dacrymycetales</taxon>
        <taxon>Dacrymycetaceae</taxon>
        <taxon>Calocera</taxon>
    </lineage>
</organism>
<dbReference type="EMBL" id="KV424079">
    <property type="protein sequence ID" value="KZT52079.1"/>
    <property type="molecule type" value="Genomic_DNA"/>
</dbReference>
<feature type="compositionally biased region" description="Basic and acidic residues" evidence="1">
    <location>
        <begin position="116"/>
        <end position="138"/>
    </location>
</feature>
<feature type="compositionally biased region" description="Basic and acidic residues" evidence="1">
    <location>
        <begin position="185"/>
        <end position="194"/>
    </location>
</feature>
<dbReference type="InParanoid" id="A0A165D4W0"/>
<proteinExistence type="predicted"/>
<feature type="compositionally biased region" description="Pro residues" evidence="1">
    <location>
        <begin position="289"/>
        <end position="302"/>
    </location>
</feature>
<sequence>MHTRTNRRYEVRSMDAGCYVRSRLWLERALLVNFVVMCGTALRETEQSIPWLVDKYKKMYKKDNPSTAFFTTDIYHTLAVHASWLKDYWVRAKWRNAEYEKRVGVPVPEWDRFSRKVEEKKAKAAREGRSWGRKREVGAGEGKSPGKRKRAAPPASQTRGEGSAKKRRVDVRKTPAEASTSPETARMEPADLFRRPHVAGPSPARTPGMSAAESASARRTGSRARRTVEEIDLSGSVATTRRVSTRRKSSASRRRAPSAPSEEADLDLTMADSDDPDPGEEDELFGSSPAPPVRGPRAPPPMEMDEQSASGSEAEVEGLFTPPPERGRRGRSLEAEQKKARGGWGDDEDPWTTPVHAVQPWVPRETYKPRALPEKGAEMPACFTHRPVLSPSYAWRCPLPSCTYTIDFLRPSAAFRDSLKKEEVLIARAKHASHTGSRLNGLFYECVMKHYRVHLGEMKVQWPVKLGK</sequence>
<feature type="compositionally biased region" description="Basic and acidic residues" evidence="1">
    <location>
        <begin position="325"/>
        <end position="339"/>
    </location>
</feature>
<dbReference type="Proteomes" id="UP000076842">
    <property type="component" value="Unassembled WGS sequence"/>
</dbReference>
<evidence type="ECO:0000313" key="3">
    <source>
        <dbReference type="Proteomes" id="UP000076842"/>
    </source>
</evidence>
<feature type="compositionally biased region" description="Low complexity" evidence="1">
    <location>
        <begin position="210"/>
        <end position="219"/>
    </location>
</feature>
<reference evidence="2 3" key="1">
    <citation type="journal article" date="2016" name="Mol. Biol. Evol.">
        <title>Comparative Genomics of Early-Diverging Mushroom-Forming Fungi Provides Insights into the Origins of Lignocellulose Decay Capabilities.</title>
        <authorList>
            <person name="Nagy L.G."/>
            <person name="Riley R."/>
            <person name="Tritt A."/>
            <person name="Adam C."/>
            <person name="Daum C."/>
            <person name="Floudas D."/>
            <person name="Sun H."/>
            <person name="Yadav J.S."/>
            <person name="Pangilinan J."/>
            <person name="Larsson K.H."/>
            <person name="Matsuura K."/>
            <person name="Barry K."/>
            <person name="Labutti K."/>
            <person name="Kuo R."/>
            <person name="Ohm R.A."/>
            <person name="Bhattacharya S.S."/>
            <person name="Shirouzu T."/>
            <person name="Yoshinaga Y."/>
            <person name="Martin F.M."/>
            <person name="Grigoriev I.V."/>
            <person name="Hibbett D.S."/>
        </authorList>
    </citation>
    <scope>NUCLEOTIDE SEQUENCE [LARGE SCALE GENOMIC DNA]</scope>
    <source>
        <strain evidence="2 3">HHB12733</strain>
    </source>
</reference>
<dbReference type="OrthoDB" id="10539090at2759"/>
<feature type="compositionally biased region" description="Basic residues" evidence="1">
    <location>
        <begin position="243"/>
        <end position="256"/>
    </location>
</feature>
<keyword evidence="3" id="KW-1185">Reference proteome</keyword>
<evidence type="ECO:0000313" key="2">
    <source>
        <dbReference type="EMBL" id="KZT52079.1"/>
    </source>
</evidence>
<dbReference type="AlphaFoldDB" id="A0A165D4W0"/>
<gene>
    <name evidence="2" type="ORF">CALCODRAFT_502747</name>
</gene>
<feature type="compositionally biased region" description="Acidic residues" evidence="1">
    <location>
        <begin position="262"/>
        <end position="284"/>
    </location>
</feature>
<accession>A0A165D4W0</accession>
<evidence type="ECO:0000256" key="1">
    <source>
        <dbReference type="SAM" id="MobiDB-lite"/>
    </source>
</evidence>
<protein>
    <submittedName>
        <fullName evidence="2">Uncharacterized protein</fullName>
    </submittedName>
</protein>
<feature type="region of interest" description="Disordered" evidence="1">
    <location>
        <begin position="116"/>
        <end position="354"/>
    </location>
</feature>